<dbReference type="EnsemblPlants" id="AUR62028048-RA">
    <property type="protein sequence ID" value="AUR62028048-RA:cds"/>
    <property type="gene ID" value="AUR62028048"/>
</dbReference>
<reference evidence="1" key="1">
    <citation type="journal article" date="2017" name="Nature">
        <title>The genome of Chenopodium quinoa.</title>
        <authorList>
            <person name="Jarvis D.E."/>
            <person name="Ho Y.S."/>
            <person name="Lightfoot D.J."/>
            <person name="Schmoeckel S.M."/>
            <person name="Li B."/>
            <person name="Borm T.J.A."/>
            <person name="Ohyanagi H."/>
            <person name="Mineta K."/>
            <person name="Michell C.T."/>
            <person name="Saber N."/>
            <person name="Kharbatia N.M."/>
            <person name="Rupper R.R."/>
            <person name="Sharp A.R."/>
            <person name="Dally N."/>
            <person name="Boughton B.A."/>
            <person name="Woo Y.H."/>
            <person name="Gao G."/>
            <person name="Schijlen E.G.W.M."/>
            <person name="Guo X."/>
            <person name="Momin A.A."/>
            <person name="Negrao S."/>
            <person name="Al-Babili S."/>
            <person name="Gehring C."/>
            <person name="Roessner U."/>
            <person name="Jung C."/>
            <person name="Murphy K."/>
            <person name="Arold S.T."/>
            <person name="Gojobori T."/>
            <person name="van der Linden C.G."/>
            <person name="van Loo E.N."/>
            <person name="Jellen E.N."/>
            <person name="Maughan P.J."/>
            <person name="Tester M."/>
        </authorList>
    </citation>
    <scope>NUCLEOTIDE SEQUENCE [LARGE SCALE GENOMIC DNA]</scope>
    <source>
        <strain evidence="1">cv. PI 614886</strain>
    </source>
</reference>
<dbReference type="Gramene" id="AUR62028048-RA">
    <property type="protein sequence ID" value="AUR62028048-RA:cds"/>
    <property type="gene ID" value="AUR62028048"/>
</dbReference>
<proteinExistence type="predicted"/>
<evidence type="ECO:0000313" key="2">
    <source>
        <dbReference type="Proteomes" id="UP000596660"/>
    </source>
</evidence>
<organism evidence="1 2">
    <name type="scientific">Chenopodium quinoa</name>
    <name type="common">Quinoa</name>
    <dbReference type="NCBI Taxonomy" id="63459"/>
    <lineage>
        <taxon>Eukaryota</taxon>
        <taxon>Viridiplantae</taxon>
        <taxon>Streptophyta</taxon>
        <taxon>Embryophyta</taxon>
        <taxon>Tracheophyta</taxon>
        <taxon>Spermatophyta</taxon>
        <taxon>Magnoliopsida</taxon>
        <taxon>eudicotyledons</taxon>
        <taxon>Gunneridae</taxon>
        <taxon>Pentapetalae</taxon>
        <taxon>Caryophyllales</taxon>
        <taxon>Chenopodiaceae</taxon>
        <taxon>Chenopodioideae</taxon>
        <taxon>Atripliceae</taxon>
        <taxon>Chenopodium</taxon>
    </lineage>
</organism>
<reference evidence="1" key="2">
    <citation type="submission" date="2021-03" db="UniProtKB">
        <authorList>
            <consortium name="EnsemblPlants"/>
        </authorList>
    </citation>
    <scope>IDENTIFICATION</scope>
</reference>
<protein>
    <submittedName>
        <fullName evidence="1">Uncharacterized protein</fullName>
    </submittedName>
</protein>
<accession>A0A803MF05</accession>
<keyword evidence="2" id="KW-1185">Reference proteome</keyword>
<name>A0A803MF05_CHEQI</name>
<dbReference type="Proteomes" id="UP000596660">
    <property type="component" value="Unplaced"/>
</dbReference>
<dbReference type="AlphaFoldDB" id="A0A803MF05"/>
<evidence type="ECO:0000313" key="1">
    <source>
        <dbReference type="EnsemblPlants" id="AUR62028048-RA:cds"/>
    </source>
</evidence>
<sequence>MQVIWNHSPFVSQLQEAPDESFAARIWWFKLKSSREDMLLFVALAWASWSYRNSMVFGSQWQCPEVSAMGFVKLVLGYKNYTSSVNVSNLSTSSSLIPSRSRWNPPSFGTGDGSIVLGEALAARMGVEVAAQLGYSLIELECDAINVVNAINRRCFGRSP</sequence>